<dbReference type="PANTHER" id="PTHR41775:SF1">
    <property type="entry name" value="PEPTIDASE M6-LIKE DOMAIN-CONTAINING PROTEIN"/>
    <property type="match status" value="1"/>
</dbReference>
<keyword evidence="2" id="KW-0812">Transmembrane</keyword>
<dbReference type="InterPro" id="IPR008757">
    <property type="entry name" value="Peptidase_M6-like_domain"/>
</dbReference>
<evidence type="ECO:0000313" key="5">
    <source>
        <dbReference type="Proteomes" id="UP000178735"/>
    </source>
</evidence>
<dbReference type="NCBIfam" id="TIGR03296">
    <property type="entry name" value="M6dom_TIGR03296"/>
    <property type="match status" value="1"/>
</dbReference>
<dbReference type="STRING" id="1817813.A2008_04190"/>
<keyword evidence="2" id="KW-1133">Transmembrane helix</keyword>
<protein>
    <recommendedName>
        <fullName evidence="3">EF-hand domain-containing protein</fullName>
    </recommendedName>
</protein>
<dbReference type="InterPro" id="IPR018247">
    <property type="entry name" value="EF_Hand_1_Ca_BS"/>
</dbReference>
<evidence type="ECO:0000259" key="3">
    <source>
        <dbReference type="PROSITE" id="PS50222"/>
    </source>
</evidence>
<feature type="compositionally biased region" description="Basic and acidic residues" evidence="1">
    <location>
        <begin position="73"/>
        <end position="84"/>
    </location>
</feature>
<dbReference type="Pfam" id="PF05547">
    <property type="entry name" value="Peptidase_M6"/>
    <property type="match status" value="1"/>
</dbReference>
<feature type="region of interest" description="Disordered" evidence="1">
    <location>
        <begin position="64"/>
        <end position="84"/>
    </location>
</feature>
<dbReference type="AlphaFoldDB" id="A0A1F7WV93"/>
<dbReference type="GO" id="GO:0005509">
    <property type="term" value="F:calcium ion binding"/>
    <property type="evidence" value="ECO:0007669"/>
    <property type="project" value="InterPro"/>
</dbReference>
<dbReference type="SUPFAM" id="SSF55486">
    <property type="entry name" value="Metalloproteases ('zincins'), catalytic domain"/>
    <property type="match status" value="1"/>
</dbReference>
<dbReference type="PANTHER" id="PTHR41775">
    <property type="entry name" value="SECRETED PROTEIN-RELATED"/>
    <property type="match status" value="1"/>
</dbReference>
<evidence type="ECO:0000256" key="1">
    <source>
        <dbReference type="SAM" id="MobiDB-lite"/>
    </source>
</evidence>
<name>A0A1F7WV93_9BACT</name>
<dbReference type="InterPro" id="IPR026444">
    <property type="entry name" value="Secre_tail"/>
</dbReference>
<dbReference type="Proteomes" id="UP000178735">
    <property type="component" value="Unassembled WGS sequence"/>
</dbReference>
<sequence length="1004" mass="110997">MNKKNAIFLRSLIIIFMMAGVFPALRTVRPAEAACECHMPPFEEKQMAKYSLFMNKKAAARRAKITSSSPAGRPDRSFSESRPYEGLRPAVGERKVLALLVDFDDRPCYTVKPEKRPAQYYEDLLFNESRGSMNRYYKQASSGKLTFSGWALKVSAAAGVEAFWYRSLKTYREWGSDVEAFETIDSSDISYLASEVIENASRHMDFSIYDTDRDGIVSPYELHIIIFHSGSGQEFTAVSGDIWSHRSVLDTPVKTDGVMIDSYILLAHNSPLGVLCHETGHDLGLFDVYDTYSGASVLGTWSLMDRGAWNGIFPRSPGSLPALPSAYERISLGWIKPVIIGAAREELYLKSASSAQNIENLNGFKTADAVKIEAAGSGGTEYLLFENRYKVRDTFDEDIPPLLKRENGIVVYHIDEKMPDRSAYQYANDSRNSYYRLSMAQAPSGGTELSYYDTEFSRYSSRLQKFHNGSPNSFRMNCRTANEEFAGVVFNTPFAHINSYEISFINNSFVLKASFSNFNAGLSTLSAYLYAGSGDGGSAAGAYKYYSEIALVENEPLTGGSFQKTVGAAGFKLLDSKNYFARFKLKDGEYYEERIFGPFEISNAADKHLKIVPAVINKGEVSVNVYLSPRVFEDKQDTEEVYYSYTDAGGYRIEKQVAEYASSSSLWNFRTYRFFASDDIASDIKIRVVSKNGERTSELTGEVAVVRSAPAISHGVYTAPVLDGVVTIMAESDRRLFQAQLVIAENGAGTVSVGMYSRYGESAFVYYYNYRSVSSGVITYALECVDMAGNAVKSEGETRIHRFRLAPGVNYFNFENGTIELSLPAAPEKLSGRDACISISRDGGVISVKLMPEEFNDYCAPGGPSAFRMLMKTDFRDKNYVLRSAAGLNQAGARGGYFELSGFGRYYAYEASPAAAASAAENAVKTYAVPNPARTVFKIAAPGVNLNQAQPLKLKIYDSNMDLIEAFNEYSGGDIPVSNYPSGVYFYSLNGGGVKSSGKFAVRR</sequence>
<keyword evidence="2" id="KW-0472">Membrane</keyword>
<dbReference type="GO" id="GO:0006508">
    <property type="term" value="P:proteolysis"/>
    <property type="evidence" value="ECO:0007669"/>
    <property type="project" value="InterPro"/>
</dbReference>
<dbReference type="GO" id="GO:0008233">
    <property type="term" value="F:peptidase activity"/>
    <property type="evidence" value="ECO:0007669"/>
    <property type="project" value="InterPro"/>
</dbReference>
<dbReference type="EMBL" id="MGFH01000085">
    <property type="protein sequence ID" value="OGM05995.1"/>
    <property type="molecule type" value="Genomic_DNA"/>
</dbReference>
<dbReference type="InterPro" id="IPR002048">
    <property type="entry name" value="EF_hand_dom"/>
</dbReference>
<dbReference type="PROSITE" id="PS50222">
    <property type="entry name" value="EF_HAND_2"/>
    <property type="match status" value="1"/>
</dbReference>
<evidence type="ECO:0000256" key="2">
    <source>
        <dbReference type="SAM" id="Phobius"/>
    </source>
</evidence>
<feature type="domain" description="EF-hand" evidence="3">
    <location>
        <begin position="206"/>
        <end position="232"/>
    </location>
</feature>
<proteinExistence type="predicted"/>
<comment type="caution">
    <text evidence="4">The sequence shown here is derived from an EMBL/GenBank/DDBJ whole genome shotgun (WGS) entry which is preliminary data.</text>
</comment>
<gene>
    <name evidence="4" type="ORF">A2008_04190</name>
</gene>
<organism evidence="4 5">
    <name type="scientific">Candidatus Wallbacteria bacterium GWC2_49_35</name>
    <dbReference type="NCBI Taxonomy" id="1817813"/>
    <lineage>
        <taxon>Bacteria</taxon>
        <taxon>Candidatus Walliibacteriota</taxon>
    </lineage>
</organism>
<accession>A0A1F7WV93</accession>
<evidence type="ECO:0000313" key="4">
    <source>
        <dbReference type="EMBL" id="OGM05995.1"/>
    </source>
</evidence>
<dbReference type="PROSITE" id="PS00018">
    <property type="entry name" value="EF_HAND_1"/>
    <property type="match status" value="1"/>
</dbReference>
<feature type="transmembrane region" description="Helical" evidence="2">
    <location>
        <begin position="7"/>
        <end position="25"/>
    </location>
</feature>
<dbReference type="NCBIfam" id="TIGR04183">
    <property type="entry name" value="Por_Secre_tail"/>
    <property type="match status" value="1"/>
</dbReference>
<reference evidence="4 5" key="1">
    <citation type="journal article" date="2016" name="Nat. Commun.">
        <title>Thousands of microbial genomes shed light on interconnected biogeochemical processes in an aquifer system.</title>
        <authorList>
            <person name="Anantharaman K."/>
            <person name="Brown C.T."/>
            <person name="Hug L.A."/>
            <person name="Sharon I."/>
            <person name="Castelle C.J."/>
            <person name="Probst A.J."/>
            <person name="Thomas B.C."/>
            <person name="Singh A."/>
            <person name="Wilkins M.J."/>
            <person name="Karaoz U."/>
            <person name="Brodie E.L."/>
            <person name="Williams K.H."/>
            <person name="Hubbard S.S."/>
            <person name="Banfield J.F."/>
        </authorList>
    </citation>
    <scope>NUCLEOTIDE SEQUENCE [LARGE SCALE GENOMIC DNA]</scope>
</reference>